<organism evidence="2 3">
    <name type="scientific">Rhipicephalus sanguineus</name>
    <name type="common">Brown dog tick</name>
    <name type="synonym">Ixodes sanguineus</name>
    <dbReference type="NCBI Taxonomy" id="34632"/>
    <lineage>
        <taxon>Eukaryota</taxon>
        <taxon>Metazoa</taxon>
        <taxon>Ecdysozoa</taxon>
        <taxon>Arthropoda</taxon>
        <taxon>Chelicerata</taxon>
        <taxon>Arachnida</taxon>
        <taxon>Acari</taxon>
        <taxon>Parasitiformes</taxon>
        <taxon>Ixodida</taxon>
        <taxon>Ixodoidea</taxon>
        <taxon>Ixodidae</taxon>
        <taxon>Rhipicephalinae</taxon>
        <taxon>Rhipicephalus</taxon>
        <taxon>Rhipicephalus</taxon>
    </lineage>
</organism>
<dbReference type="AlphaFoldDB" id="A0A9D4T958"/>
<dbReference type="Proteomes" id="UP000821837">
    <property type="component" value="Chromosome 1"/>
</dbReference>
<feature type="compositionally biased region" description="Basic and acidic residues" evidence="1">
    <location>
        <begin position="119"/>
        <end position="129"/>
    </location>
</feature>
<evidence type="ECO:0000313" key="2">
    <source>
        <dbReference type="EMBL" id="KAH7983150.1"/>
    </source>
</evidence>
<name>A0A9D4T958_RHISA</name>
<dbReference type="EMBL" id="JABSTV010001245">
    <property type="protein sequence ID" value="KAH7983150.1"/>
    <property type="molecule type" value="Genomic_DNA"/>
</dbReference>
<evidence type="ECO:0000256" key="1">
    <source>
        <dbReference type="SAM" id="MobiDB-lite"/>
    </source>
</evidence>
<feature type="region of interest" description="Disordered" evidence="1">
    <location>
        <begin position="83"/>
        <end position="140"/>
    </location>
</feature>
<protein>
    <submittedName>
        <fullName evidence="2">Uncharacterized protein</fullName>
    </submittedName>
</protein>
<reference evidence="2" key="2">
    <citation type="submission" date="2021-09" db="EMBL/GenBank/DDBJ databases">
        <authorList>
            <person name="Jia N."/>
            <person name="Wang J."/>
            <person name="Shi W."/>
            <person name="Du L."/>
            <person name="Sun Y."/>
            <person name="Zhan W."/>
            <person name="Jiang J."/>
            <person name="Wang Q."/>
            <person name="Zhang B."/>
            <person name="Ji P."/>
            <person name="Sakyi L.B."/>
            <person name="Cui X."/>
            <person name="Yuan T."/>
            <person name="Jiang B."/>
            <person name="Yang W."/>
            <person name="Lam T.T.-Y."/>
            <person name="Chang Q."/>
            <person name="Ding S."/>
            <person name="Wang X."/>
            <person name="Zhu J."/>
            <person name="Ruan X."/>
            <person name="Zhao L."/>
            <person name="Wei J."/>
            <person name="Que T."/>
            <person name="Du C."/>
            <person name="Cheng J."/>
            <person name="Dai P."/>
            <person name="Han X."/>
            <person name="Huang E."/>
            <person name="Gao Y."/>
            <person name="Liu J."/>
            <person name="Shao H."/>
            <person name="Ye R."/>
            <person name="Li L."/>
            <person name="Wei W."/>
            <person name="Wang X."/>
            <person name="Wang C."/>
            <person name="Huo Q."/>
            <person name="Li W."/>
            <person name="Guo W."/>
            <person name="Chen H."/>
            <person name="Chen S."/>
            <person name="Zhou L."/>
            <person name="Zhou L."/>
            <person name="Ni X."/>
            <person name="Tian J."/>
            <person name="Zhou Y."/>
            <person name="Sheng Y."/>
            <person name="Liu T."/>
            <person name="Pan Y."/>
            <person name="Xia L."/>
            <person name="Li J."/>
            <person name="Zhao F."/>
            <person name="Cao W."/>
        </authorList>
    </citation>
    <scope>NUCLEOTIDE SEQUENCE</scope>
    <source>
        <strain evidence="2">Rsan-2018</strain>
        <tissue evidence="2">Larvae</tissue>
    </source>
</reference>
<proteinExistence type="predicted"/>
<gene>
    <name evidence="2" type="ORF">HPB52_009649</name>
</gene>
<evidence type="ECO:0000313" key="3">
    <source>
        <dbReference type="Proteomes" id="UP000821837"/>
    </source>
</evidence>
<accession>A0A9D4T958</accession>
<dbReference type="VEuPathDB" id="VectorBase:RSAN_038111"/>
<sequence length="212" mass="23433">MIHNAVKRPRALLGSTVDTFAESIDSFGQNTLLLILLSLLSYTTYTRKKFMPTDSWLQAELGALLKKVIHNWWYRGSLQKGNAKKLSCSGKDSQAPMGHNLGAEDTRSNLSNESSAEGRAADTDREQDFPPRISNSATLPETMTTFAQVPEPPVPGPPFAKVPEEPMAHTAVLAEPPEPQQLLREHSLTECAPDHFTLSDKVLRDKRKNVAL</sequence>
<keyword evidence="3" id="KW-1185">Reference proteome</keyword>
<comment type="caution">
    <text evidence="2">The sequence shown here is derived from an EMBL/GenBank/DDBJ whole genome shotgun (WGS) entry which is preliminary data.</text>
</comment>
<reference evidence="2" key="1">
    <citation type="journal article" date="2020" name="Cell">
        <title>Large-Scale Comparative Analyses of Tick Genomes Elucidate Their Genetic Diversity and Vector Capacities.</title>
        <authorList>
            <consortium name="Tick Genome and Microbiome Consortium (TIGMIC)"/>
            <person name="Jia N."/>
            <person name="Wang J."/>
            <person name="Shi W."/>
            <person name="Du L."/>
            <person name="Sun Y."/>
            <person name="Zhan W."/>
            <person name="Jiang J.F."/>
            <person name="Wang Q."/>
            <person name="Zhang B."/>
            <person name="Ji P."/>
            <person name="Bell-Sakyi L."/>
            <person name="Cui X.M."/>
            <person name="Yuan T.T."/>
            <person name="Jiang B.G."/>
            <person name="Yang W.F."/>
            <person name="Lam T.T."/>
            <person name="Chang Q.C."/>
            <person name="Ding S.J."/>
            <person name="Wang X.J."/>
            <person name="Zhu J.G."/>
            <person name="Ruan X.D."/>
            <person name="Zhao L."/>
            <person name="Wei J.T."/>
            <person name="Ye R.Z."/>
            <person name="Que T.C."/>
            <person name="Du C.H."/>
            <person name="Zhou Y.H."/>
            <person name="Cheng J.X."/>
            <person name="Dai P.F."/>
            <person name="Guo W.B."/>
            <person name="Han X.H."/>
            <person name="Huang E.J."/>
            <person name="Li L.F."/>
            <person name="Wei W."/>
            <person name="Gao Y.C."/>
            <person name="Liu J.Z."/>
            <person name="Shao H.Z."/>
            <person name="Wang X."/>
            <person name="Wang C.C."/>
            <person name="Yang T.C."/>
            <person name="Huo Q.B."/>
            <person name="Li W."/>
            <person name="Chen H.Y."/>
            <person name="Chen S.E."/>
            <person name="Zhou L.G."/>
            <person name="Ni X.B."/>
            <person name="Tian J.H."/>
            <person name="Sheng Y."/>
            <person name="Liu T."/>
            <person name="Pan Y.S."/>
            <person name="Xia L.Y."/>
            <person name="Li J."/>
            <person name="Zhao F."/>
            <person name="Cao W.C."/>
        </authorList>
    </citation>
    <scope>NUCLEOTIDE SEQUENCE</scope>
    <source>
        <strain evidence="2">Rsan-2018</strain>
    </source>
</reference>